<dbReference type="Gene3D" id="3.30.1490.110">
    <property type="match status" value="1"/>
</dbReference>
<evidence type="ECO:0000256" key="6">
    <source>
        <dbReference type="PIRNR" id="PIRNR003101"/>
    </source>
</evidence>
<organism evidence="8 9">
    <name type="scientific">Candidatus Methylomirabilis limnetica</name>
    <dbReference type="NCBI Taxonomy" id="2033718"/>
    <lineage>
        <taxon>Bacteria</taxon>
        <taxon>Candidatus Methylomirabilota</taxon>
        <taxon>Candidatus Methylomirabilia</taxon>
        <taxon>Candidatus Methylomirabilales</taxon>
        <taxon>Candidatus Methylomirabilaceae</taxon>
        <taxon>Candidatus Methylomirabilis</taxon>
    </lineage>
</organism>
<comment type="subcellular location">
    <subcellularLocation>
        <location evidence="5">Cell membrane</location>
        <topology evidence="5">Peripheral membrane protein</topology>
        <orientation evidence="5">Cytoplasmic side</orientation>
    </subcellularLocation>
    <text evidence="5">Localizes to the Z ring in an FtsZ-dependent manner. Targeted to the membrane through a conserved C-terminal amphipathic helix.</text>
</comment>
<dbReference type="Pfam" id="PF02491">
    <property type="entry name" value="SHS2_FTSA"/>
    <property type="match status" value="1"/>
</dbReference>
<keyword evidence="3 5" id="KW-0472">Membrane</keyword>
<dbReference type="GO" id="GO:0009898">
    <property type="term" value="C:cytoplasmic side of plasma membrane"/>
    <property type="evidence" value="ECO:0007669"/>
    <property type="project" value="UniProtKB-UniRule"/>
</dbReference>
<protein>
    <recommendedName>
        <fullName evidence="5 6">Cell division protein FtsA</fullName>
    </recommendedName>
</protein>
<evidence type="ECO:0000313" key="8">
    <source>
        <dbReference type="EMBL" id="PTL36428.1"/>
    </source>
</evidence>
<accession>A0A2T4TZC3</accession>
<dbReference type="SMART" id="SM00842">
    <property type="entry name" value="FtsA"/>
    <property type="match status" value="1"/>
</dbReference>
<name>A0A2T4TZC3_9BACT</name>
<dbReference type="PANTHER" id="PTHR32432">
    <property type="entry name" value="CELL DIVISION PROTEIN FTSA-RELATED"/>
    <property type="match status" value="1"/>
</dbReference>
<dbReference type="Proteomes" id="UP000241436">
    <property type="component" value="Unassembled WGS sequence"/>
</dbReference>
<keyword evidence="1 5" id="KW-1003">Cell membrane</keyword>
<evidence type="ECO:0000256" key="1">
    <source>
        <dbReference type="ARBA" id="ARBA00022475"/>
    </source>
</evidence>
<evidence type="ECO:0000256" key="4">
    <source>
        <dbReference type="ARBA" id="ARBA00023306"/>
    </source>
</evidence>
<comment type="caution">
    <text evidence="8">The sequence shown here is derived from an EMBL/GenBank/DDBJ whole genome shotgun (WGS) entry which is preliminary data.</text>
</comment>
<dbReference type="EMBL" id="NVQC01000016">
    <property type="protein sequence ID" value="PTL36428.1"/>
    <property type="molecule type" value="Genomic_DNA"/>
</dbReference>
<proteinExistence type="inferred from homology"/>
<dbReference type="InterPro" id="IPR050696">
    <property type="entry name" value="FtsA/MreB"/>
</dbReference>
<dbReference type="NCBIfam" id="TIGR01174">
    <property type="entry name" value="ftsA"/>
    <property type="match status" value="1"/>
</dbReference>
<dbReference type="Gene3D" id="3.30.420.40">
    <property type="match status" value="2"/>
</dbReference>
<evidence type="ECO:0000256" key="5">
    <source>
        <dbReference type="HAMAP-Rule" id="MF_02033"/>
    </source>
</evidence>
<comment type="function">
    <text evidence="5 6">Cell division protein that is involved in the assembly of the Z ring. May serve as a membrane anchor for the Z ring.</text>
</comment>
<dbReference type="SUPFAM" id="SSF53067">
    <property type="entry name" value="Actin-like ATPase domain"/>
    <property type="match status" value="2"/>
</dbReference>
<comment type="similarity">
    <text evidence="5 6">Belongs to the FtsA/MreB family.</text>
</comment>
<gene>
    <name evidence="5 8" type="primary">ftsA</name>
    <name evidence="8" type="ORF">CLG94_05205</name>
</gene>
<keyword evidence="2 5" id="KW-0132">Cell division</keyword>
<dbReference type="GO" id="GO:0043093">
    <property type="term" value="P:FtsZ-dependent cytokinesis"/>
    <property type="evidence" value="ECO:0007669"/>
    <property type="project" value="UniProtKB-UniRule"/>
</dbReference>
<dbReference type="FunFam" id="3.30.1490.110:FF:000001">
    <property type="entry name" value="Cell division protein FtsA"/>
    <property type="match status" value="1"/>
</dbReference>
<dbReference type="PANTHER" id="PTHR32432:SF4">
    <property type="entry name" value="CELL DIVISION PROTEIN FTSA"/>
    <property type="match status" value="1"/>
</dbReference>
<dbReference type="InterPro" id="IPR003494">
    <property type="entry name" value="SHS2_FtsA"/>
</dbReference>
<dbReference type="RefSeq" id="WP_107561800.1">
    <property type="nucleotide sequence ID" value="NZ_NVQC01000016.1"/>
</dbReference>
<dbReference type="AlphaFoldDB" id="A0A2T4TZC3"/>
<dbReference type="Pfam" id="PF14450">
    <property type="entry name" value="FtsA"/>
    <property type="match status" value="2"/>
</dbReference>
<comment type="subunit">
    <text evidence="5">Self-interacts. Interacts with FtsZ.</text>
</comment>
<dbReference type="PIRSF" id="PIRSF003101">
    <property type="entry name" value="FtsA"/>
    <property type="match status" value="1"/>
</dbReference>
<keyword evidence="9" id="KW-1185">Reference proteome</keyword>
<evidence type="ECO:0000259" key="7">
    <source>
        <dbReference type="SMART" id="SM00842"/>
    </source>
</evidence>
<dbReference type="OrthoDB" id="9768127at2"/>
<dbReference type="GO" id="GO:0032153">
    <property type="term" value="C:cell division site"/>
    <property type="evidence" value="ECO:0007669"/>
    <property type="project" value="UniProtKB-UniRule"/>
</dbReference>
<dbReference type="InterPro" id="IPR043129">
    <property type="entry name" value="ATPase_NBD"/>
</dbReference>
<dbReference type="HAMAP" id="MF_02033">
    <property type="entry name" value="FtsA"/>
    <property type="match status" value="1"/>
</dbReference>
<dbReference type="InterPro" id="IPR020823">
    <property type="entry name" value="Cell_div_FtsA"/>
</dbReference>
<evidence type="ECO:0000313" key="9">
    <source>
        <dbReference type="Proteomes" id="UP000241436"/>
    </source>
</evidence>
<reference evidence="9" key="2">
    <citation type="journal article" date="2018" name="Environ. Microbiol.">
        <title>Bloom of a denitrifying methanotroph, 'Candidatus Methylomirabilis limnetica', in a deep stratified lake.</title>
        <authorList>
            <person name="Graf J.S."/>
            <person name="Mayr M.J."/>
            <person name="Marchant H.K."/>
            <person name="Tienken D."/>
            <person name="Hach P.F."/>
            <person name="Brand A."/>
            <person name="Schubert C.J."/>
            <person name="Kuypers M.M."/>
            <person name="Milucka J."/>
        </authorList>
    </citation>
    <scope>NUCLEOTIDE SEQUENCE [LARGE SCALE GENOMIC DNA]</scope>
    <source>
        <strain evidence="9">Zug</strain>
    </source>
</reference>
<dbReference type="CDD" id="cd24048">
    <property type="entry name" value="ASKHA_NBD_FtsA"/>
    <property type="match status" value="1"/>
</dbReference>
<sequence>MTRRGELVIGLDIGTTKICVIVAEVTENGVEIVGCGISPSRGLKKGIVVNIDVTVESIKQAVEAAEAMAGVALDSAFVGIAGGHIKGINSRGVIAISGKNQEITQSDVDRVIEAAKAITLPADRRVIHVIPQEFIIDDQGGVKEPVGMSGSRLEAEIHIVTGAVASAENIIKCATRAGLEVRDIVLQPLASSEATLTADEKELGVILIDIGGGTTDIAVFVDGSIRHTAVLPLGGDHLTHDIAIGLRTPPQCAEQIKRQYGCALASLVVGEDAVEVPSVGGRKPRLLSRQMLCEIVQPRMVEILTYASQEVKRAGLMQQIAAGVVVTGGSSAMTGVPELAEQIFDLPVRLGIPSGVGGLKEVVSSPMHATGVGLVLYGAAHLNQHRFSRPSEQSLVDKIIKRMRQWFSDFL</sequence>
<feature type="domain" description="SHS2" evidence="7">
    <location>
        <begin position="8"/>
        <end position="195"/>
    </location>
</feature>
<evidence type="ECO:0000256" key="2">
    <source>
        <dbReference type="ARBA" id="ARBA00022618"/>
    </source>
</evidence>
<evidence type="ECO:0000256" key="3">
    <source>
        <dbReference type="ARBA" id="ARBA00023136"/>
    </source>
</evidence>
<reference evidence="8 9" key="1">
    <citation type="submission" date="2017-09" db="EMBL/GenBank/DDBJ databases">
        <title>Bloom of a denitrifying methanotroph, Candidatus Methylomirabilis limnetica, in a deep stratified lake.</title>
        <authorList>
            <person name="Graf J.S."/>
            <person name="Marchant H.K."/>
            <person name="Tienken D."/>
            <person name="Hach P.F."/>
            <person name="Brand A."/>
            <person name="Schubert C.J."/>
            <person name="Kuypers M.M."/>
            <person name="Milucka J."/>
        </authorList>
    </citation>
    <scope>NUCLEOTIDE SEQUENCE [LARGE SCALE GENOMIC DNA]</scope>
    <source>
        <strain evidence="8 9">Zug</strain>
    </source>
</reference>
<keyword evidence="4 5" id="KW-0131">Cell cycle</keyword>